<evidence type="ECO:0000256" key="4">
    <source>
        <dbReference type="ARBA" id="ARBA00022840"/>
    </source>
</evidence>
<keyword evidence="3" id="KW-0227">DNA damage</keyword>
<evidence type="ECO:0000256" key="6">
    <source>
        <dbReference type="ARBA" id="ARBA00023204"/>
    </source>
</evidence>
<protein>
    <recommendedName>
        <fullName evidence="11">DNA mismatch repair proteins mutS family domain-containing protein</fullName>
    </recommendedName>
</protein>
<evidence type="ECO:0000256" key="2">
    <source>
        <dbReference type="ARBA" id="ARBA00022741"/>
    </source>
</evidence>
<organism evidence="10">
    <name type="scientific">viral metagenome</name>
    <dbReference type="NCBI Taxonomy" id="1070528"/>
    <lineage>
        <taxon>unclassified sequences</taxon>
        <taxon>metagenomes</taxon>
        <taxon>organismal metagenomes</taxon>
    </lineage>
</organism>
<dbReference type="InterPro" id="IPR007695">
    <property type="entry name" value="DNA_mismatch_repair_MutS-lik_N"/>
</dbReference>
<dbReference type="PIRSF" id="PIRSF037677">
    <property type="entry name" value="DNA_mis_repair_Msh6"/>
    <property type="match status" value="1"/>
</dbReference>
<dbReference type="InterPro" id="IPR000432">
    <property type="entry name" value="DNA_mismatch_repair_MutS_C"/>
</dbReference>
<dbReference type="Pfam" id="PF01624">
    <property type="entry name" value="MutS_I"/>
    <property type="match status" value="1"/>
</dbReference>
<evidence type="ECO:0000313" key="10">
    <source>
        <dbReference type="EMBL" id="QHU16814.1"/>
    </source>
</evidence>
<evidence type="ECO:0000256" key="5">
    <source>
        <dbReference type="ARBA" id="ARBA00023125"/>
    </source>
</evidence>
<dbReference type="Gene3D" id="3.40.1170.10">
    <property type="entry name" value="DNA repair protein MutS, domain I"/>
    <property type="match status" value="1"/>
</dbReference>
<dbReference type="SUPFAM" id="SSF53150">
    <property type="entry name" value="DNA repair protein MutS, domain II"/>
    <property type="match status" value="1"/>
</dbReference>
<evidence type="ECO:0000259" key="8">
    <source>
        <dbReference type="SMART" id="SM00533"/>
    </source>
</evidence>
<dbReference type="GO" id="GO:0030983">
    <property type="term" value="F:mismatched DNA binding"/>
    <property type="evidence" value="ECO:0007669"/>
    <property type="project" value="InterPro"/>
</dbReference>
<dbReference type="SUPFAM" id="SSF55271">
    <property type="entry name" value="DNA repair protein MutS, domain I"/>
    <property type="match status" value="1"/>
</dbReference>
<dbReference type="InterPro" id="IPR016151">
    <property type="entry name" value="DNA_mismatch_repair_MutS_N"/>
</dbReference>
<dbReference type="Gene3D" id="1.10.1420.10">
    <property type="match status" value="1"/>
</dbReference>
<evidence type="ECO:0000256" key="7">
    <source>
        <dbReference type="SAM" id="MobiDB-lite"/>
    </source>
</evidence>
<dbReference type="SUPFAM" id="SSF52540">
    <property type="entry name" value="P-loop containing nucleoside triphosphate hydrolases"/>
    <property type="match status" value="1"/>
</dbReference>
<dbReference type="Pfam" id="PF05192">
    <property type="entry name" value="MutS_III"/>
    <property type="match status" value="1"/>
</dbReference>
<feature type="region of interest" description="Disordered" evidence="7">
    <location>
        <begin position="1006"/>
        <end position="1027"/>
    </location>
</feature>
<sequence>MEIFISDNTLNMSKKEDVEPVETNKIMKEYLDLTKQYTKIYGEKTIVLLQVGAFFELYGLRDDKGTILESQIEDICIICQLNYADKKLMYNSKQVIMAGFREYMLDKNIPKIIEAGYTAVVYVQEKDGKNIKRVLHSVCSQSTYLSCETDSSPVMTNNIMCIWLDTFKPMDRNVSTVSKTRDTIVYGVSTINIFTGKSSMFEYQTPFILNPTTFDELERYVSVFSPSEILFVSSLEKEINRTILQYIGVKCPSIHIYDSRDMENKTIIACSKQVYVQHMLSTFFGEEAMNVCREFQMNTMATQAFCYLLNYIQEHDKNIVRKISIPEFNNTSDRLLLANHTLKQLNIIDDSSIDGKKTGNLSSVLSLLNKCCSPIGKRNFKMMLLNPSTNETWLQQEYDMIEYMLQSENIYFIDMFRKQLSQIRDIEKICRQLLVLKVYPSSIYQLYKTIGVIHNLHICLAENKKITDYLCKDISKEQINSYHYINDLCLQINEFLENHFVLDDCKNIQSLTSFENNIIKKGISQPLDDLIKHHYEKIAIFEFVKKQLNEFMYSNGQNRDIEFIKTHETEKSGLFLQITKTRANILKNYIKAKLEKDADYSFHNKELQFSFYLKDIKFGVASSANEEIHIPILQKICKELITIKDEIDVVIRETYLEILKKIEDKWLPSLEQLANYVANVDILQCKTYIAKNYKYCKPEIVKSEKSFVSAQELRHCLIEHIQQNEIYVANDICLGNEKSGMLLYGTNAVGKTSFIRALGISIIMAQSGMYVPCSRFQFKPYTAIFSRILGNDNIFKGLSTFAVEMSELRIILKMADKRSLILGDELCSGTETESALSIFVAGLMDLHDKDASFIFATHFHEIINYDEIKMMNKLSLNHMSVIYDREKDALVYDRKLKDGPGTKTYGLEVCKSLYLTDEFLDKAYAIRNKYFPETRGELNFKSSTYNVNKIRSICEVCKNEIAEETHHLEEQHTADTDGFIGHFHKNHKANLVSICKNCHDKIHHDNSGKNTLNGKQRKKTTKGYDFM</sequence>
<dbReference type="SMART" id="SM00534">
    <property type="entry name" value="MUTSac"/>
    <property type="match status" value="1"/>
</dbReference>
<dbReference type="AlphaFoldDB" id="A0A6C0KKF7"/>
<dbReference type="GO" id="GO:0140664">
    <property type="term" value="F:ATP-dependent DNA damage sensor activity"/>
    <property type="evidence" value="ECO:0007669"/>
    <property type="project" value="InterPro"/>
</dbReference>
<dbReference type="SMART" id="SM00533">
    <property type="entry name" value="MUTSd"/>
    <property type="match status" value="1"/>
</dbReference>
<dbReference type="PANTHER" id="PTHR11361">
    <property type="entry name" value="DNA MISMATCH REPAIR PROTEIN MUTS FAMILY MEMBER"/>
    <property type="match status" value="1"/>
</dbReference>
<dbReference type="PANTHER" id="PTHR11361:SF34">
    <property type="entry name" value="DNA MISMATCH REPAIR PROTEIN MSH1, MITOCHONDRIAL"/>
    <property type="match status" value="1"/>
</dbReference>
<keyword evidence="5" id="KW-0238">DNA-binding</keyword>
<feature type="domain" description="DNA mismatch repair protein MutS core" evidence="8">
    <location>
        <begin position="359"/>
        <end position="721"/>
    </location>
</feature>
<comment type="similarity">
    <text evidence="1">Belongs to the DNA mismatch repair MutS family.</text>
</comment>
<dbReference type="SUPFAM" id="SSF48334">
    <property type="entry name" value="DNA repair protein MutS, domain III"/>
    <property type="match status" value="1"/>
</dbReference>
<evidence type="ECO:0000256" key="3">
    <source>
        <dbReference type="ARBA" id="ARBA00022763"/>
    </source>
</evidence>
<dbReference type="GO" id="GO:0005524">
    <property type="term" value="F:ATP binding"/>
    <property type="evidence" value="ECO:0007669"/>
    <property type="project" value="UniProtKB-KW"/>
</dbReference>
<dbReference type="InterPro" id="IPR017261">
    <property type="entry name" value="DNA_mismatch_repair_MutS/MSH"/>
</dbReference>
<dbReference type="InterPro" id="IPR036187">
    <property type="entry name" value="DNA_mismatch_repair_MutS_sf"/>
</dbReference>
<name>A0A6C0KKF7_9ZZZZ</name>
<dbReference type="InterPro" id="IPR007696">
    <property type="entry name" value="DNA_mismatch_repair_MutS_core"/>
</dbReference>
<evidence type="ECO:0008006" key="11">
    <source>
        <dbReference type="Google" id="ProtNLM"/>
    </source>
</evidence>
<keyword evidence="6" id="KW-0234">DNA repair</keyword>
<keyword evidence="2" id="KW-0547">Nucleotide-binding</keyword>
<reference evidence="10" key="1">
    <citation type="journal article" date="2020" name="Nature">
        <title>Giant virus diversity and host interactions through global metagenomics.</title>
        <authorList>
            <person name="Schulz F."/>
            <person name="Roux S."/>
            <person name="Paez-Espino D."/>
            <person name="Jungbluth S."/>
            <person name="Walsh D.A."/>
            <person name="Denef V.J."/>
            <person name="McMahon K.D."/>
            <person name="Konstantinidis K.T."/>
            <person name="Eloe-Fadrosh E.A."/>
            <person name="Kyrpides N.C."/>
            <person name="Woyke T."/>
        </authorList>
    </citation>
    <scope>NUCLEOTIDE SEQUENCE</scope>
    <source>
        <strain evidence="10">GVMAG-S-3300012000-53</strain>
    </source>
</reference>
<dbReference type="Pfam" id="PF00488">
    <property type="entry name" value="MutS_V"/>
    <property type="match status" value="1"/>
</dbReference>
<dbReference type="EMBL" id="MN740890">
    <property type="protein sequence ID" value="QHU16814.1"/>
    <property type="molecule type" value="Genomic_DNA"/>
</dbReference>
<dbReference type="InterPro" id="IPR027417">
    <property type="entry name" value="P-loop_NTPase"/>
</dbReference>
<feature type="domain" description="DNA mismatch repair proteins mutS family" evidence="9">
    <location>
        <begin position="738"/>
        <end position="928"/>
    </location>
</feature>
<proteinExistence type="inferred from homology"/>
<dbReference type="InterPro" id="IPR036678">
    <property type="entry name" value="MutS_con_dom_sf"/>
</dbReference>
<accession>A0A6C0KKF7</accession>
<evidence type="ECO:0000259" key="9">
    <source>
        <dbReference type="SMART" id="SM00534"/>
    </source>
</evidence>
<dbReference type="GO" id="GO:0006298">
    <property type="term" value="P:mismatch repair"/>
    <property type="evidence" value="ECO:0007669"/>
    <property type="project" value="InterPro"/>
</dbReference>
<dbReference type="InterPro" id="IPR045076">
    <property type="entry name" value="MutS"/>
</dbReference>
<evidence type="ECO:0000256" key="1">
    <source>
        <dbReference type="ARBA" id="ARBA00006271"/>
    </source>
</evidence>
<keyword evidence="4" id="KW-0067">ATP-binding</keyword>
<dbReference type="Gene3D" id="3.40.50.300">
    <property type="entry name" value="P-loop containing nucleotide triphosphate hydrolases"/>
    <property type="match status" value="1"/>
</dbReference>